<dbReference type="OrthoDB" id="8449384at2"/>
<dbReference type="GO" id="GO:0000160">
    <property type="term" value="P:phosphorelay signal transduction system"/>
    <property type="evidence" value="ECO:0007669"/>
    <property type="project" value="InterPro"/>
</dbReference>
<gene>
    <name evidence="4" type="ORF">A6A04_13950</name>
</gene>
<dbReference type="SUPFAM" id="SSF52172">
    <property type="entry name" value="CheY-like"/>
    <property type="match status" value="1"/>
</dbReference>
<name>A0A178MWK4_9PROT</name>
<protein>
    <submittedName>
        <fullName evidence="4">Response regulator</fullName>
    </submittedName>
</protein>
<dbReference type="Gene3D" id="3.40.50.2300">
    <property type="match status" value="1"/>
</dbReference>
<dbReference type="PROSITE" id="PS50110">
    <property type="entry name" value="RESPONSE_REGULATORY"/>
    <property type="match status" value="1"/>
</dbReference>
<dbReference type="EMBL" id="LWQT01000039">
    <property type="protein sequence ID" value="OAN53702.1"/>
    <property type="molecule type" value="Genomic_DNA"/>
</dbReference>
<keyword evidence="5" id="KW-1185">Reference proteome</keyword>
<dbReference type="SMART" id="SM00448">
    <property type="entry name" value="REC"/>
    <property type="match status" value="1"/>
</dbReference>
<comment type="caution">
    <text evidence="1">Lacks conserved residue(s) required for the propagation of feature annotation.</text>
</comment>
<dbReference type="InterPro" id="IPR011006">
    <property type="entry name" value="CheY-like_superfamily"/>
</dbReference>
<evidence type="ECO:0000256" key="1">
    <source>
        <dbReference type="PROSITE-ProRule" id="PRU00169"/>
    </source>
</evidence>
<dbReference type="AlphaFoldDB" id="A0A178MWK4"/>
<dbReference type="STRING" id="1285242.A6A04_13950"/>
<dbReference type="InterPro" id="IPR001789">
    <property type="entry name" value="Sig_transdc_resp-reg_receiver"/>
</dbReference>
<evidence type="ECO:0000313" key="5">
    <source>
        <dbReference type="Proteomes" id="UP000078428"/>
    </source>
</evidence>
<feature type="region of interest" description="Disordered" evidence="2">
    <location>
        <begin position="158"/>
        <end position="184"/>
    </location>
</feature>
<evidence type="ECO:0000256" key="2">
    <source>
        <dbReference type="SAM" id="MobiDB-lite"/>
    </source>
</evidence>
<sequence>MAELAPRFPTTPAQAIDLSRVKALVCEPSGLLRQGIRLALNNIGIRTISEANTFLAAHKACEEGDHDFLIVNQEIEANDASYLLRQMRAGNLGRDPFIVTVMLLASRDEPKVRAAMDSGPDDLLLIPFAPDQLMNRLKVLVERRKPFVVTHDYIGPDRRAAPRPGATSATQFHVPNPMRARGQGVTPERYLKAKQDSLAAIAVERIKRLAATIEWECNALTICHRESRATPETNFRSLVKLDSVADEMSTRVQKTLGHTTDTIDGFLLDVRKLKNNPSIMTYSDVESLSMIGRKIASTYTSR</sequence>
<proteinExistence type="predicted"/>
<reference evidence="4 5" key="1">
    <citation type="submission" date="2016-04" db="EMBL/GenBank/DDBJ databases">
        <title>Draft genome sequence of freshwater magnetotactic bacteria Magnetospirillum marisnigri SP-1 and Magnetospirillum moscoviense BB-1.</title>
        <authorList>
            <person name="Koziaeva V."/>
            <person name="Dziuba M.V."/>
            <person name="Ivanov T.M."/>
            <person name="Kuznetsov B."/>
            <person name="Grouzdev D.S."/>
        </authorList>
    </citation>
    <scope>NUCLEOTIDE SEQUENCE [LARGE SCALE GENOMIC DNA]</scope>
    <source>
        <strain evidence="4 5">SP-1</strain>
    </source>
</reference>
<comment type="caution">
    <text evidence="4">The sequence shown here is derived from an EMBL/GenBank/DDBJ whole genome shotgun (WGS) entry which is preliminary data.</text>
</comment>
<organism evidence="4 5">
    <name type="scientific">Paramagnetospirillum marisnigri</name>
    <dbReference type="NCBI Taxonomy" id="1285242"/>
    <lineage>
        <taxon>Bacteria</taxon>
        <taxon>Pseudomonadati</taxon>
        <taxon>Pseudomonadota</taxon>
        <taxon>Alphaproteobacteria</taxon>
        <taxon>Rhodospirillales</taxon>
        <taxon>Magnetospirillaceae</taxon>
        <taxon>Paramagnetospirillum</taxon>
    </lineage>
</organism>
<accession>A0A178MWK4</accession>
<dbReference type="RefSeq" id="WP_068490132.1">
    <property type="nucleotide sequence ID" value="NZ_LWQT01000039.1"/>
</dbReference>
<feature type="domain" description="Response regulatory" evidence="3">
    <location>
        <begin position="22"/>
        <end position="141"/>
    </location>
</feature>
<evidence type="ECO:0000259" key="3">
    <source>
        <dbReference type="PROSITE" id="PS50110"/>
    </source>
</evidence>
<evidence type="ECO:0000313" key="4">
    <source>
        <dbReference type="EMBL" id="OAN53702.1"/>
    </source>
</evidence>
<dbReference type="Proteomes" id="UP000078428">
    <property type="component" value="Unassembled WGS sequence"/>
</dbReference>